<organism evidence="1 2">
    <name type="scientific">Coemansia helicoidea</name>
    <dbReference type="NCBI Taxonomy" id="1286919"/>
    <lineage>
        <taxon>Eukaryota</taxon>
        <taxon>Fungi</taxon>
        <taxon>Fungi incertae sedis</taxon>
        <taxon>Zoopagomycota</taxon>
        <taxon>Kickxellomycotina</taxon>
        <taxon>Kickxellomycetes</taxon>
        <taxon>Kickxellales</taxon>
        <taxon>Kickxellaceae</taxon>
        <taxon>Coemansia</taxon>
    </lineage>
</organism>
<sequence>MPILGVGVDLLAVPRIAAIVRRGPAYTRRFARRILSARERDHFQAVVAGQGAAEQTRFLAARWCLKEALFKAAYPRQVLRWGDVTIAKDGPKPAADVAWAPALARATAHVSLSHDRDLVVGYVVIEEHR</sequence>
<comment type="caution">
    <text evidence="1">The sequence shown here is derived from an EMBL/GenBank/DDBJ whole genome shotgun (WGS) entry which is preliminary data.</text>
</comment>
<accession>A0ACC1LE06</accession>
<protein>
    <submittedName>
        <fullName evidence="1">Uncharacterized protein</fullName>
    </submittedName>
</protein>
<name>A0ACC1LE06_9FUNG</name>
<proteinExistence type="predicted"/>
<dbReference type="EMBL" id="JANBUN010000174">
    <property type="protein sequence ID" value="KAJ2806141.1"/>
    <property type="molecule type" value="Genomic_DNA"/>
</dbReference>
<keyword evidence="2" id="KW-1185">Reference proteome</keyword>
<dbReference type="Proteomes" id="UP001140087">
    <property type="component" value="Unassembled WGS sequence"/>
</dbReference>
<gene>
    <name evidence="1" type="ORF">H4R21_000991</name>
</gene>
<evidence type="ECO:0000313" key="1">
    <source>
        <dbReference type="EMBL" id="KAJ2806141.1"/>
    </source>
</evidence>
<evidence type="ECO:0000313" key="2">
    <source>
        <dbReference type="Proteomes" id="UP001140087"/>
    </source>
</evidence>
<reference evidence="1" key="1">
    <citation type="submission" date="2022-07" db="EMBL/GenBank/DDBJ databases">
        <title>Phylogenomic reconstructions and comparative analyses of Kickxellomycotina fungi.</title>
        <authorList>
            <person name="Reynolds N.K."/>
            <person name="Stajich J.E."/>
            <person name="Barry K."/>
            <person name="Grigoriev I.V."/>
            <person name="Crous P."/>
            <person name="Smith M.E."/>
        </authorList>
    </citation>
    <scope>NUCLEOTIDE SEQUENCE</scope>
    <source>
        <strain evidence="1">BCRC 34780</strain>
    </source>
</reference>